<keyword evidence="4 5" id="KW-0808">Transferase</keyword>
<reference evidence="5" key="1">
    <citation type="submission" date="2018-06" db="EMBL/GenBank/DDBJ databases">
        <authorList>
            <person name="Zhirakovskaya E."/>
        </authorList>
    </citation>
    <scope>NUCLEOTIDE SEQUENCE</scope>
</reference>
<dbReference type="AlphaFoldDB" id="A0A3B0X0P9"/>
<gene>
    <name evidence="5" type="ORF">MNBD_GAMMA06-2195</name>
</gene>
<dbReference type="PANTHER" id="PTHR20881:SF0">
    <property type="entry name" value="3-METHYL-2-OXOBUTANOATE HYDROXYMETHYLTRANSFERASE"/>
    <property type="match status" value="1"/>
</dbReference>
<dbReference type="SUPFAM" id="SSF51621">
    <property type="entry name" value="Phosphoenolpyruvate/pyruvate domain"/>
    <property type="match status" value="1"/>
</dbReference>
<dbReference type="FunFam" id="3.20.20.60:FF:000003">
    <property type="entry name" value="3-methyl-2-oxobutanoate hydroxymethyltransferase"/>
    <property type="match status" value="1"/>
</dbReference>
<evidence type="ECO:0000256" key="2">
    <source>
        <dbReference type="ARBA" id="ARBA00008676"/>
    </source>
</evidence>
<comment type="similarity">
    <text evidence="2">Belongs to the PanB family.</text>
</comment>
<evidence type="ECO:0000313" key="5">
    <source>
        <dbReference type="EMBL" id="VAW50186.1"/>
    </source>
</evidence>
<dbReference type="GO" id="GO:0003864">
    <property type="term" value="F:3-methyl-2-oxobutanoate hydroxymethyltransferase activity"/>
    <property type="evidence" value="ECO:0007669"/>
    <property type="project" value="UniProtKB-EC"/>
</dbReference>
<dbReference type="GO" id="GO:0000287">
    <property type="term" value="F:magnesium ion binding"/>
    <property type="evidence" value="ECO:0007669"/>
    <property type="project" value="TreeGrafter"/>
</dbReference>
<organism evidence="5">
    <name type="scientific">hydrothermal vent metagenome</name>
    <dbReference type="NCBI Taxonomy" id="652676"/>
    <lineage>
        <taxon>unclassified sequences</taxon>
        <taxon>metagenomes</taxon>
        <taxon>ecological metagenomes</taxon>
    </lineage>
</organism>
<dbReference type="GO" id="GO:0008168">
    <property type="term" value="F:methyltransferase activity"/>
    <property type="evidence" value="ECO:0007669"/>
    <property type="project" value="UniProtKB-KW"/>
</dbReference>
<keyword evidence="5" id="KW-0489">Methyltransferase</keyword>
<dbReference type="NCBIfam" id="NF001452">
    <property type="entry name" value="PRK00311.1"/>
    <property type="match status" value="1"/>
</dbReference>
<dbReference type="GO" id="GO:0005737">
    <property type="term" value="C:cytoplasm"/>
    <property type="evidence" value="ECO:0007669"/>
    <property type="project" value="TreeGrafter"/>
</dbReference>
<dbReference type="PANTHER" id="PTHR20881">
    <property type="entry name" value="3-METHYL-2-OXOBUTANOATE HYDROXYMETHYLTRANSFERASE"/>
    <property type="match status" value="1"/>
</dbReference>
<accession>A0A3B0X0P9</accession>
<dbReference type="Pfam" id="PF02548">
    <property type="entry name" value="Pantoate_transf"/>
    <property type="match status" value="1"/>
</dbReference>
<dbReference type="Gene3D" id="3.20.20.60">
    <property type="entry name" value="Phosphoenolpyruvate-binding domains"/>
    <property type="match status" value="1"/>
</dbReference>
<proteinExistence type="inferred from homology"/>
<dbReference type="GO" id="GO:0032259">
    <property type="term" value="P:methylation"/>
    <property type="evidence" value="ECO:0007669"/>
    <property type="project" value="UniProtKB-KW"/>
</dbReference>
<evidence type="ECO:0000256" key="1">
    <source>
        <dbReference type="ARBA" id="ARBA00005033"/>
    </source>
</evidence>
<dbReference type="InterPro" id="IPR015813">
    <property type="entry name" value="Pyrv/PenolPyrv_kinase-like_dom"/>
</dbReference>
<dbReference type="NCBIfam" id="TIGR00222">
    <property type="entry name" value="panB"/>
    <property type="match status" value="1"/>
</dbReference>
<dbReference type="InterPro" id="IPR003700">
    <property type="entry name" value="Pantoate_hydroxy_MeTrfase"/>
</dbReference>
<evidence type="ECO:0000256" key="4">
    <source>
        <dbReference type="ARBA" id="ARBA00022679"/>
    </source>
</evidence>
<dbReference type="GO" id="GO:0015940">
    <property type="term" value="P:pantothenate biosynthetic process"/>
    <property type="evidence" value="ECO:0007669"/>
    <property type="project" value="InterPro"/>
</dbReference>
<sequence length="272" mass="29336">MSVQTNTKKKITIRRLAEMKRAKEKIACLTAYDASFSHLLEKSGVDIVLVGDSLGMVIQGKETTLPVSVEDMLYHTQCVAKGLNNALLITDMPFLSFTSEEEAVLNAGLFMKQGGAQMVKLEGGADQVNTVSALNKNGIPVCAHLGLQPQYVHKIGGYRVQGRDAGAADKMLADALTMQQAGADLMLLECVPETLASKITQTLDIPVIGIGASVNCDGQILVLYDILDISLGMRPKFSKNFMASASSIEDAIHQYITAVKKSEFPVTEHVFT</sequence>
<protein>
    <recommendedName>
        <fullName evidence="3">3-methyl-2-oxobutanoate hydroxymethyltransferase</fullName>
        <ecNumber evidence="3">2.1.2.11</ecNumber>
    </recommendedName>
</protein>
<dbReference type="InterPro" id="IPR040442">
    <property type="entry name" value="Pyrv_kinase-like_dom_sf"/>
</dbReference>
<dbReference type="HAMAP" id="MF_00156">
    <property type="entry name" value="PanB"/>
    <property type="match status" value="1"/>
</dbReference>
<name>A0A3B0X0P9_9ZZZZ</name>
<dbReference type="CDD" id="cd06557">
    <property type="entry name" value="KPHMT-like"/>
    <property type="match status" value="1"/>
</dbReference>
<comment type="pathway">
    <text evidence="1">Cofactor biosynthesis; (R)-pantothenate biosynthesis; (R)-pantoate from 3-methyl-2-oxobutanoate: step 1/2.</text>
</comment>
<dbReference type="EC" id="2.1.2.11" evidence="3"/>
<evidence type="ECO:0000256" key="3">
    <source>
        <dbReference type="ARBA" id="ARBA00012618"/>
    </source>
</evidence>
<dbReference type="EMBL" id="UOFD01000008">
    <property type="protein sequence ID" value="VAW50186.1"/>
    <property type="molecule type" value="Genomic_DNA"/>
</dbReference>
<dbReference type="PIRSF" id="PIRSF000388">
    <property type="entry name" value="Pantoate_hydroxy_MeTrfase"/>
    <property type="match status" value="1"/>
</dbReference>